<evidence type="ECO:0008006" key="5">
    <source>
        <dbReference type="Google" id="ProtNLM"/>
    </source>
</evidence>
<keyword evidence="4" id="KW-1185">Reference proteome</keyword>
<keyword evidence="2" id="KW-0472">Membrane</keyword>
<keyword evidence="2" id="KW-1133">Transmembrane helix</keyword>
<accession>A0ABY8MFS3</accession>
<gene>
    <name evidence="3" type="ORF">P0082_10210</name>
</gene>
<sequence length="2304" mass="259758">MNLARVLIRPGSLLFRGLHGLLYPSKLFRHYRSSYAHFHRKLLLRQCFYFGFSLSCFSALLFSIWLFMAVREWKWELQKNIQGMFATLEQQYGVQIRFRLDGLYLLHQIRLSDIQVRFEVPVSPLSLDGETSAVPHNRPKVQSIRPLPGGTARPFSVPAPPGPEQRRAEARARAQEKTRAVQDVAFRQMIPPPSQVETPNLQNILNLLPETFAQQIRQVQQELPQKKVSAGLPTHVQLYFRADRLNLNFSLPSLLLQGLKPQMQDSAPTKGFRTSSKTGVGIAVPALLQDLSGLAPDSGWHWKLSQLLENIRKISFGQTELEIYTLVLPANSPGGQKEESEAKNRAKRQNAGNKSEPFIWQEFLQTLRPFPIEIHSLELDFNSREYILEGEDIRFLLQRQDDFRQTDRTSVGNPQQLEQEGQKGQEGQSLWQNILNWFSGYRWYQAGLPWRSFTSRTNRETQSTEPSPGYLFDIQGRFLSRIGNRGSSEVSEQTDKTVAFQGLLHANGGLKWDFSQIYLIMELRELDSDYVRLFPTRFKVEYRPEALEFQALSKIQTLDWQLKYFFASRSLDWQFRANNFLLKDYLEPADRNPNNTALLQALTPLLGARLNGEGRIQILLPRTSKNRAEDKTEAPDSQATDRVATQTIERATLQLQYEAKIRAYLPHLALNLTFDGEGDLQGLKARDIQVSQGNQQLQFSGDLVYRTLLPNGTLAVRWADSGISYGGSFLLQRSGLDSDMLIIDTLSSQFAGPGLPKSHLLPSMQLLPATIEGPQTPDTETAQNTEQSLQLLVGLPPWAQPQLRTFVLYRQNSYHISAQLRIPLSQQQMQKTEQILQEGQQGQQQRENTKDYLYKGSVLYPAKNMEQYRAQSPLPALQISPGPIPIAQTSPYSFSSSVSVSQDFDAFPDRQTRSPAELRQELGDPSFYLLPILSIYGSLNRDALLGKSSGSLSGSPLELEINTLEWDGEQQRIRNGEVALVALLGRALPQSLEFLLPGLSNSHLRLRSSLLSNFTNFRFWLDELEILGRDSQQNLLIQGTANPGQLHLEKMQLRWDTLKIDNTFLWDIEQQSGKGLLGLQNQALNYNLKHIRLPDVSYPSQNSDQSQDQDSGQSPEPGDRQGWLLQGDYQLYAYFDSSRYKVAFQQLPLPVLPGLNRLRTTPNNNTGNNDTDAVSSLLDLDVSGVYPDWSQSLNRQDWQIEVSALRLQIPEGGIYFPGGADLRFAGFWHPDRLQFQQFVLLEPQRRLQGQGSLRLIRPLVPISPAARLYDAPGPTRANSPSEAGPVKLPEVSDSPLSSSPPLAQAPASLEQNSYSATRKASPPALALPQKLQEQKQQQNPQTEESQGYWLGNFRLQGALTETGIRQGLPRIEGGENLQIELSTEGQNFAVKGTGQLDATRFTQIIYLIRGRQSEILRQGTLKFDVETKGQFSGTALPAGKLDIASKTAKSQQDFSLQFQTLQGRWQLAQARYANYDLEIGSRILWQAATESPAELSSVPPKEPLLGGTSGAWLFSDIEGHLGQFLLERSFVNFRNDGADQSDQKLTGLLNYAIRLNRENYYRSSIALNLARIARPRQSLAALPPEFRDQENSAAIQQNFSAVEQELLRWRGSLYSYPLNSHSLSTTEQSPAAEDGSILAIAGNLRDSVFGDSRNNRRQNIRRVYPGFDIFLESRITMVPDTDARSAAEDAATGEEPPVANRPGSELRLFRHNPKDFEMGILAHSFWLNVGTVFPISFRAKGYSDGEDIDARLHDLRIKPQLLNILMPDDAIMKQPIIRFEQGRILGTLRLYGKILDPSIEGSLHLQNIRLYSPYFPDDSPILNIQLVSEGHIIMAKPFRIRFRNGYLYSPGHESAYLRHQALRINRYYLSFDAGGKEGIPIFYDAYGISYVANTKGSATLEGDDRGGYLNAEFELNRLLMQGSRSVNTLDAGPVTTGAQGRKNLPPSYPFSLDIRAKIGRSARLSYPQQANPIFSTRLNPRDELLISYDGTNRQGSIEGRITLYEGELYLLGNPMYLHKGELVFDETFDDFSPDINLFFSLYTYDRQGRNIRVNMDYNGDLNNLAEQNWSPTLYSQPPLSEQQLRYLVAAQLSSGGGAATDDLSVKQSQVFSGVLSHLGSSVVLKPVEELIRKGFKFDEVSLKTDLLGNLLNDYLGINYNVSETVNNSDLTGSSTPNNSPNFVSDNWLKYLDNTKISFGGYLDRNNTILLSFNIDLLYKPQDTELVLLGLEGLQIVPGLGLKFNTPLIDITWDIGIAHVNDFFITDSSLLLEWSLTKFLNRRRLANLERREERINDEPVPYAEE</sequence>
<evidence type="ECO:0000313" key="4">
    <source>
        <dbReference type="Proteomes" id="UP001228690"/>
    </source>
</evidence>
<feature type="region of interest" description="Disordered" evidence="1">
    <location>
        <begin position="622"/>
        <end position="641"/>
    </location>
</feature>
<keyword evidence="2" id="KW-0812">Transmembrane</keyword>
<dbReference type="Proteomes" id="UP001228690">
    <property type="component" value="Chromosome"/>
</dbReference>
<organism evidence="3 4">
    <name type="scientific">Candidatus Haliotispira prima</name>
    <dbReference type="NCBI Taxonomy" id="3034016"/>
    <lineage>
        <taxon>Bacteria</taxon>
        <taxon>Pseudomonadati</taxon>
        <taxon>Spirochaetota</taxon>
        <taxon>Spirochaetia</taxon>
        <taxon>Spirochaetales</taxon>
        <taxon>Spirochaetaceae</taxon>
        <taxon>Candidatus Haliotispira</taxon>
    </lineage>
</organism>
<feature type="transmembrane region" description="Helical" evidence="2">
    <location>
        <begin position="47"/>
        <end position="68"/>
    </location>
</feature>
<protein>
    <recommendedName>
        <fullName evidence="5">Cell surface protein SprA</fullName>
    </recommendedName>
</protein>
<dbReference type="RefSeq" id="WP_326927033.1">
    <property type="nucleotide sequence ID" value="NZ_CP123443.1"/>
</dbReference>
<evidence type="ECO:0000313" key="3">
    <source>
        <dbReference type="EMBL" id="WGK68847.1"/>
    </source>
</evidence>
<feature type="compositionally biased region" description="Low complexity" evidence="1">
    <location>
        <begin position="1292"/>
        <end position="1309"/>
    </location>
</feature>
<evidence type="ECO:0000256" key="1">
    <source>
        <dbReference type="SAM" id="MobiDB-lite"/>
    </source>
</evidence>
<feature type="region of interest" description="Disordered" evidence="1">
    <location>
        <begin position="405"/>
        <end position="425"/>
    </location>
</feature>
<evidence type="ECO:0000256" key="2">
    <source>
        <dbReference type="SAM" id="Phobius"/>
    </source>
</evidence>
<feature type="compositionally biased region" description="Low complexity" evidence="1">
    <location>
        <begin position="1319"/>
        <end position="1346"/>
    </location>
</feature>
<name>A0ABY8MFS3_9SPIO</name>
<proteinExistence type="predicted"/>
<feature type="region of interest" description="Disordered" evidence="1">
    <location>
        <begin position="332"/>
        <end position="352"/>
    </location>
</feature>
<feature type="compositionally biased region" description="Low complexity" evidence="1">
    <location>
        <begin position="1100"/>
        <end position="1114"/>
    </location>
</feature>
<reference evidence="3 4" key="1">
    <citation type="submission" date="2023-04" db="EMBL/GenBank/DDBJ databases">
        <title>Spirochaete genome identified in red abalone sample constitutes a novel genus.</title>
        <authorList>
            <person name="Sharma S.P."/>
            <person name="Purcell C.M."/>
            <person name="Hyde J.R."/>
            <person name="Severin A.J."/>
        </authorList>
    </citation>
    <scope>NUCLEOTIDE SEQUENCE [LARGE SCALE GENOMIC DNA]</scope>
    <source>
        <strain evidence="3 4">SP-2023</strain>
    </source>
</reference>
<feature type="region of interest" description="Disordered" evidence="1">
    <location>
        <begin position="137"/>
        <end position="165"/>
    </location>
</feature>
<feature type="region of interest" description="Disordered" evidence="1">
    <location>
        <begin position="1270"/>
        <end position="1348"/>
    </location>
</feature>
<feature type="region of interest" description="Disordered" evidence="1">
    <location>
        <begin position="1097"/>
        <end position="1120"/>
    </location>
</feature>
<dbReference type="EMBL" id="CP123443">
    <property type="protein sequence ID" value="WGK68847.1"/>
    <property type="molecule type" value="Genomic_DNA"/>
</dbReference>